<protein>
    <recommendedName>
        <fullName evidence="1">Aminotransferase class V domain-containing protein</fullName>
    </recommendedName>
</protein>
<evidence type="ECO:0000313" key="3">
    <source>
        <dbReference type="Proteomes" id="UP000624244"/>
    </source>
</evidence>
<dbReference type="InterPro" id="IPR015424">
    <property type="entry name" value="PyrdxlP-dep_Trfase"/>
</dbReference>
<name>A0A8H5ZLT7_COCSA</name>
<evidence type="ECO:0000313" key="2">
    <source>
        <dbReference type="EMBL" id="KAF5851440.1"/>
    </source>
</evidence>
<dbReference type="InterPro" id="IPR000192">
    <property type="entry name" value="Aminotrans_V_dom"/>
</dbReference>
<organism evidence="2 3">
    <name type="scientific">Cochliobolus sativus</name>
    <name type="common">Common root rot and spot blotch fungus</name>
    <name type="synonym">Bipolaris sorokiniana</name>
    <dbReference type="NCBI Taxonomy" id="45130"/>
    <lineage>
        <taxon>Eukaryota</taxon>
        <taxon>Fungi</taxon>
        <taxon>Dikarya</taxon>
        <taxon>Ascomycota</taxon>
        <taxon>Pezizomycotina</taxon>
        <taxon>Dothideomycetes</taxon>
        <taxon>Pleosporomycetidae</taxon>
        <taxon>Pleosporales</taxon>
        <taxon>Pleosporineae</taxon>
        <taxon>Pleosporaceae</taxon>
        <taxon>Bipolaris</taxon>
    </lineage>
</organism>
<sequence>MGLFQELGGRMKVVSHKEMCWRDDHERVAYNQRSTLLANPHSDASNPSNTAIMVEKTRREVLRMFNADPAHFDVVFTANATAATKLVAEGFSGCRDSFDYFYHRNSHTSLVGVRELAFHSHCFASNEEVSDWLAGARDSFRDPQRPVLFAYPAQS</sequence>
<dbReference type="GO" id="GO:0043545">
    <property type="term" value="P:molybdopterin cofactor metabolic process"/>
    <property type="evidence" value="ECO:0007669"/>
    <property type="project" value="TreeGrafter"/>
</dbReference>
<comment type="caution">
    <text evidence="2">The sequence shown here is derived from an EMBL/GenBank/DDBJ whole genome shotgun (WGS) entry which is preliminary data.</text>
</comment>
<dbReference type="PANTHER" id="PTHR14237">
    <property type="entry name" value="MOLYBDOPTERIN COFACTOR SULFURASE MOSC"/>
    <property type="match status" value="1"/>
</dbReference>
<reference evidence="2" key="1">
    <citation type="submission" date="2019-11" db="EMBL/GenBank/DDBJ databases">
        <title>Bipolaris sorokiniana Genome sequencing.</title>
        <authorList>
            <person name="Wang H."/>
        </authorList>
    </citation>
    <scope>NUCLEOTIDE SEQUENCE</scope>
</reference>
<accession>A0A8H5ZLT7</accession>
<evidence type="ECO:0000259" key="1">
    <source>
        <dbReference type="Pfam" id="PF00266"/>
    </source>
</evidence>
<dbReference type="AlphaFoldDB" id="A0A8H5ZLT7"/>
<dbReference type="Proteomes" id="UP000624244">
    <property type="component" value="Unassembled WGS sequence"/>
</dbReference>
<proteinExistence type="predicted"/>
<dbReference type="InterPro" id="IPR015421">
    <property type="entry name" value="PyrdxlP-dep_Trfase_major"/>
</dbReference>
<gene>
    <name evidence="2" type="ORF">GGP41_004245</name>
</gene>
<feature type="domain" description="Aminotransferase class V" evidence="1">
    <location>
        <begin position="35"/>
        <end position="92"/>
    </location>
</feature>
<dbReference type="GO" id="GO:0008265">
    <property type="term" value="F:molybdenum cofactor sulfurtransferase activity"/>
    <property type="evidence" value="ECO:0007669"/>
    <property type="project" value="TreeGrafter"/>
</dbReference>
<dbReference type="Pfam" id="PF00266">
    <property type="entry name" value="Aminotran_5"/>
    <property type="match status" value="1"/>
</dbReference>
<dbReference type="PANTHER" id="PTHR14237:SF80">
    <property type="entry name" value="MOLYBDENUM COFACTOR SULFURASE"/>
    <property type="match status" value="1"/>
</dbReference>
<dbReference type="Gene3D" id="3.40.640.10">
    <property type="entry name" value="Type I PLP-dependent aspartate aminotransferase-like (Major domain)"/>
    <property type="match status" value="1"/>
</dbReference>
<dbReference type="SUPFAM" id="SSF53383">
    <property type="entry name" value="PLP-dependent transferases"/>
    <property type="match status" value="1"/>
</dbReference>
<dbReference type="EMBL" id="WNKQ01000005">
    <property type="protein sequence ID" value="KAF5851440.1"/>
    <property type="molecule type" value="Genomic_DNA"/>
</dbReference>